<dbReference type="RefSeq" id="XP_007312500.1">
    <property type="nucleotide sequence ID" value="XM_007312438.1"/>
</dbReference>
<keyword evidence="4" id="KW-0539">Nucleus</keyword>
<protein>
    <recommendedName>
        <fullName evidence="8">Nucleoporin</fullName>
    </recommendedName>
</protein>
<dbReference type="Gene3D" id="1.25.40.440">
    <property type="entry name" value="Nucleoporin, helical domain, central subdomain"/>
    <property type="match status" value="1"/>
</dbReference>
<sequence length="1318" mass="147803">MITDQHIHTLQRSTPVIDFLALQSASRVLQDQFMKDEQILPDFRDVIASSAGQSCAYSVFPNDFRVPFQKRKLLGIPESLFQYYNTTNVTSHMGLLPGIERVWISIDHKLFLWDYVEGQEIHSLVEQQDVITQVAVVKPKPGVFIDEISYIMIICTPVSLLLIGLSLRTDGRLGHRSHKDIEMYATDMAVPTDVEMASIVGTQGGRIFMCGSQDGCLYELYYQESESWFSKRVQLINHSVGAMQSLFPRFSFPDPQDRVISVVSDSSRNCVYTLTANNSIHIYQPLSDKTIRHVQTITDLHKSAQDKLPGSTALSSHAFQIIGLHPVEPSGSRTGLQLIVITSNGVRLYFSPSPSASHYAPMSRDMIDTLQPIQLIHVRLAPPNLLYPDEQSNLRRAVISPQSSAHPYILSGIENSCYLEGLFIAAQPGEPDGTDFLVCIAPDLARIASLGQTSQLVQTHQNSSYVGGSHQPPLVEYATLLAIPGRTWAMASVPRSYHSSSLAPPNELASQFSHLPQEFMILTNVGLTFLVKRRALDYLKAVIEEVQSEGIVQPIIDFRDSYGRDQTCAMLLGIACGNAFIDIYDHSTPGTFNTISPDTATVAKQAFYDFGERPIWAERGTYGTSDSSGTAIYSGRRQGLLLYLSRLLQPIWKVKLIKPRNLGALKDFLDKNPHLFHSSVGDRSGPRITTGKEQEAWKAEQDSVAQLEALLARTIEGIYFILTLNDYRIGELVPQFPSGIQALLASMALEDLITSVNGVTISRALANVVIEQQIAQQINVDALSDVLQERCGSFCSTDDVMLYKAQETIRKAGEASSPAEQQTWLGDSLRLFTKGARVLPFENIRDICGNYQRLNYAQGAIELPLSCAHALDPDNIGFEYWDAGCPPNDRRFEYYQRRLQCYTLVLDFLAAFEGAGKIKSESSMVDGHEAVRHHAYELAFASKDEAFHSTMYDWLDKRGLADELLEMRPPYLAAHLKREPITMQKYQLLWKFYVKDGQPLRAAEVLTILAESNNSDLSLGRRLEYLTLAVGNAKSHPISYEGRHENAVAFLTDLEDKLDVAKVQFELYNVLLPRTNDEGVGDKVKCLSERLLNISELYHLYAEPFDLPVIKLLILHVSEHQDENIVNPIWSKIFEDALQADSDVQGNADRVLATIVPLGQRFHPSQSAFPLSELLKQVTVALSNSMLLCEHLGHISKLIVQFFLVRRGDLPTGWAARVLVQCGVPYSEIWDVLHEMYESHIPPFNDQVNVQAINSNIAILLSDWLEEAKRSQTSIAQMEIPVGRIDLAIDQYLAELDSRQIETKNIYESIRRHLRRNW</sequence>
<dbReference type="Pfam" id="PF08801">
    <property type="entry name" value="Nucleoporin_N"/>
    <property type="match status" value="1"/>
</dbReference>
<dbReference type="InterPro" id="IPR042533">
    <property type="entry name" value="Nucleoporin_Nup155_C_1"/>
</dbReference>
<dbReference type="GO" id="GO:0006606">
    <property type="term" value="P:protein import into nucleus"/>
    <property type="evidence" value="ECO:0007669"/>
    <property type="project" value="TreeGrafter"/>
</dbReference>
<evidence type="ECO:0000256" key="3">
    <source>
        <dbReference type="ARBA" id="ARBA00022448"/>
    </source>
</evidence>
<dbReference type="InterPro" id="IPR036322">
    <property type="entry name" value="WD40_repeat_dom_sf"/>
</dbReference>
<evidence type="ECO:0000256" key="4">
    <source>
        <dbReference type="ARBA" id="ARBA00023242"/>
    </source>
</evidence>
<gene>
    <name evidence="7" type="ORF">SERLADRAFT_444392</name>
</gene>
<dbReference type="PANTHER" id="PTHR10350:SF6">
    <property type="entry name" value="NUCLEAR PORE COMPLEX PROTEIN NUP155"/>
    <property type="match status" value="1"/>
</dbReference>
<dbReference type="GeneID" id="18816091"/>
<dbReference type="InterPro" id="IPR042538">
    <property type="entry name" value="Nucleoporin_Nup155_C_3"/>
</dbReference>
<dbReference type="HOGENOM" id="CLU_000429_0_1_1"/>
<dbReference type="KEGG" id="sla:SERLADRAFT_444392"/>
<proteinExistence type="inferred from homology"/>
<dbReference type="GO" id="GO:0017056">
    <property type="term" value="F:structural constituent of nuclear pore"/>
    <property type="evidence" value="ECO:0007669"/>
    <property type="project" value="InterPro"/>
</dbReference>
<dbReference type="Gene3D" id="1.25.40.450">
    <property type="entry name" value="Nucleoporin, helical domain, N-terminal subdomain"/>
    <property type="match status" value="1"/>
</dbReference>
<evidence type="ECO:0000259" key="6">
    <source>
        <dbReference type="Pfam" id="PF08801"/>
    </source>
</evidence>
<evidence type="ECO:0000313" key="7">
    <source>
        <dbReference type="EMBL" id="EGO30616.1"/>
    </source>
</evidence>
<evidence type="ECO:0000259" key="5">
    <source>
        <dbReference type="Pfam" id="PF03177"/>
    </source>
</evidence>
<dbReference type="SUPFAM" id="SSF50978">
    <property type="entry name" value="WD40 repeat-like"/>
    <property type="match status" value="1"/>
</dbReference>
<evidence type="ECO:0008006" key="8">
    <source>
        <dbReference type="Google" id="ProtNLM"/>
    </source>
</evidence>
<dbReference type="InterPro" id="IPR042537">
    <property type="entry name" value="Nucleoporin_Nup155_C_2"/>
</dbReference>
<feature type="domain" description="Nucleoporin Nup133/Nup155-like N-terminal" evidence="6">
    <location>
        <begin position="74"/>
        <end position="527"/>
    </location>
</feature>
<accession>F8NEI2</accession>
<dbReference type="EMBL" id="GL945428">
    <property type="protein sequence ID" value="EGO30616.1"/>
    <property type="molecule type" value="Genomic_DNA"/>
</dbReference>
<feature type="domain" description="Nucleoporin Nup133/Nup155-like C-terminal" evidence="5">
    <location>
        <begin position="634"/>
        <end position="1299"/>
    </location>
</feature>
<comment type="subcellular location">
    <subcellularLocation>
        <location evidence="1">Nucleus</location>
    </subcellularLocation>
</comment>
<dbReference type="GO" id="GO:0036228">
    <property type="term" value="P:protein localization to nuclear inner membrane"/>
    <property type="evidence" value="ECO:0007669"/>
    <property type="project" value="TreeGrafter"/>
</dbReference>
<evidence type="ECO:0000256" key="2">
    <source>
        <dbReference type="ARBA" id="ARBA00007373"/>
    </source>
</evidence>
<dbReference type="Pfam" id="PF03177">
    <property type="entry name" value="Nucleoporin_C"/>
    <property type="match status" value="1"/>
</dbReference>
<organism>
    <name type="scientific">Serpula lacrymans var. lacrymans (strain S7.9)</name>
    <name type="common">Dry rot fungus</name>
    <dbReference type="NCBI Taxonomy" id="578457"/>
    <lineage>
        <taxon>Eukaryota</taxon>
        <taxon>Fungi</taxon>
        <taxon>Dikarya</taxon>
        <taxon>Basidiomycota</taxon>
        <taxon>Agaricomycotina</taxon>
        <taxon>Agaricomycetes</taxon>
        <taxon>Agaricomycetidae</taxon>
        <taxon>Boletales</taxon>
        <taxon>Coniophorineae</taxon>
        <taxon>Serpulaceae</taxon>
        <taxon>Serpula</taxon>
    </lineage>
</organism>
<dbReference type="Gene3D" id="1.20.58.1780">
    <property type="match status" value="2"/>
</dbReference>
<dbReference type="GO" id="GO:0044611">
    <property type="term" value="C:nuclear pore inner ring"/>
    <property type="evidence" value="ECO:0007669"/>
    <property type="project" value="TreeGrafter"/>
</dbReference>
<comment type="similarity">
    <text evidence="2">Belongs to the non-repetitive/WGA-negative nucleoporin family.</text>
</comment>
<name>F8NEI2_SERL9</name>
<evidence type="ECO:0000256" key="1">
    <source>
        <dbReference type="ARBA" id="ARBA00004123"/>
    </source>
</evidence>
<dbReference type="InterPro" id="IPR014908">
    <property type="entry name" value="Nucleoporin_Nup133/Nup155_N"/>
</dbReference>
<dbReference type="Proteomes" id="UP000008064">
    <property type="component" value="Unassembled WGS sequence"/>
</dbReference>
<dbReference type="InterPro" id="IPR007187">
    <property type="entry name" value="Nucleoporin_Nup133/Nup155_C"/>
</dbReference>
<dbReference type="GO" id="GO:0006405">
    <property type="term" value="P:RNA export from nucleus"/>
    <property type="evidence" value="ECO:0007669"/>
    <property type="project" value="TreeGrafter"/>
</dbReference>
<dbReference type="PANTHER" id="PTHR10350">
    <property type="entry name" value="NUCLEAR PORE COMPLEX PROTEIN NUP155"/>
    <property type="match status" value="1"/>
</dbReference>
<dbReference type="GO" id="GO:0000972">
    <property type="term" value="P:transcription-dependent tethering of RNA polymerase II gene DNA at nuclear periphery"/>
    <property type="evidence" value="ECO:0007669"/>
    <property type="project" value="TreeGrafter"/>
</dbReference>
<dbReference type="OrthoDB" id="338970at2759"/>
<reference evidence="7" key="1">
    <citation type="submission" date="2011-04" db="EMBL/GenBank/DDBJ databases">
        <title>Evolution of plant cell wall degrading machinery underlies the functional diversity of forest fungi.</title>
        <authorList>
            <consortium name="US DOE Joint Genome Institute (JGI-PGF)"/>
            <person name="Eastwood D.C."/>
            <person name="Floudas D."/>
            <person name="Binder M."/>
            <person name="Majcherczyk A."/>
            <person name="Schneider P."/>
            <person name="Aerts A."/>
            <person name="Asiegbu F.O."/>
            <person name="Baker S.E."/>
            <person name="Barry K."/>
            <person name="Bendiksby M."/>
            <person name="Blumentritt M."/>
            <person name="Coutinho P.M."/>
            <person name="Cullen D."/>
            <person name="Cullen D."/>
            <person name="Gathman A."/>
            <person name="Goodell B."/>
            <person name="Henrissat B."/>
            <person name="Ihrmark K."/>
            <person name="Kauserud H."/>
            <person name="Kohler A."/>
            <person name="LaButti K."/>
            <person name="Lapidus A."/>
            <person name="Lavin J.L."/>
            <person name="Lee Y.-H."/>
            <person name="Lindquist E."/>
            <person name="Lilly W."/>
            <person name="Lucas S."/>
            <person name="Morin E."/>
            <person name="Murat C."/>
            <person name="Oguiza J.A."/>
            <person name="Park J."/>
            <person name="Pisabarro A.G."/>
            <person name="Riley R."/>
            <person name="Rosling A."/>
            <person name="Salamov A."/>
            <person name="Schmidt O."/>
            <person name="Schmutz J."/>
            <person name="Skrede I."/>
            <person name="Stenlid J."/>
            <person name="Wiebenga A."/>
            <person name="Xie X."/>
            <person name="Kues U."/>
            <person name="Hibbett D.S."/>
            <person name="Hoffmeister D."/>
            <person name="Hogberg N."/>
            <person name="Martin F."/>
            <person name="Grigoriev I.V."/>
            <person name="Watkinson S.C."/>
        </authorList>
    </citation>
    <scope>NUCLEOTIDE SEQUENCE</scope>
    <source>
        <strain evidence="7">S7.9</strain>
    </source>
</reference>
<dbReference type="Gene3D" id="1.20.120.1880">
    <property type="entry name" value="Nucleoporin, helical C-terminal domain"/>
    <property type="match status" value="1"/>
</dbReference>
<keyword evidence="3" id="KW-0813">Transport</keyword>
<dbReference type="InterPro" id="IPR004870">
    <property type="entry name" value="Nucleoporin_Nup155"/>
</dbReference>